<dbReference type="Proteomes" id="UP000001876">
    <property type="component" value="Unassembled WGS sequence"/>
</dbReference>
<dbReference type="PANTHER" id="PTHR14456">
    <property type="entry name" value="INOSITOL POLYPHOSPHATE KINASE 1"/>
    <property type="match status" value="1"/>
</dbReference>
<evidence type="ECO:0000256" key="5">
    <source>
        <dbReference type="ARBA" id="ARBA00022840"/>
    </source>
</evidence>
<dbReference type="Gene3D" id="3.30.200.110">
    <property type="entry name" value="Inositol-pentakisphosphate 2-kinase, N-lobe"/>
    <property type="match status" value="1"/>
</dbReference>
<evidence type="ECO:0000256" key="3">
    <source>
        <dbReference type="ARBA" id="ARBA00022741"/>
    </source>
</evidence>
<keyword evidence="8" id="KW-1185">Reference proteome</keyword>
<keyword evidence="3 6" id="KW-0547">Nucleotide-binding</keyword>
<protein>
    <recommendedName>
        <fullName evidence="1 6">Inositol-pentakisphosphate 2-kinase</fullName>
        <ecNumber evidence="1 6">2.7.1.158</ecNumber>
    </recommendedName>
</protein>
<comment type="catalytic activity">
    <reaction evidence="6">
        <text>1D-myo-inositol 1,3,4,5,6-pentakisphosphate + ATP = 1D-myo-inositol hexakisphosphate + ADP + H(+)</text>
        <dbReference type="Rhea" id="RHEA:20313"/>
        <dbReference type="ChEBI" id="CHEBI:15378"/>
        <dbReference type="ChEBI" id="CHEBI:30616"/>
        <dbReference type="ChEBI" id="CHEBI:57733"/>
        <dbReference type="ChEBI" id="CHEBI:58130"/>
        <dbReference type="ChEBI" id="CHEBI:456216"/>
        <dbReference type="EC" id="2.7.1.158"/>
    </reaction>
</comment>
<organism evidence="8">
    <name type="scientific">Micromonas pusilla (strain CCMP1545)</name>
    <name type="common">Picoplanktonic green alga</name>
    <dbReference type="NCBI Taxonomy" id="564608"/>
    <lineage>
        <taxon>Eukaryota</taxon>
        <taxon>Viridiplantae</taxon>
        <taxon>Chlorophyta</taxon>
        <taxon>Mamiellophyceae</taxon>
        <taxon>Mamiellales</taxon>
        <taxon>Mamiellaceae</taxon>
        <taxon>Micromonas</taxon>
    </lineage>
</organism>
<dbReference type="EMBL" id="GG663736">
    <property type="protein sequence ID" value="EEH59364.1"/>
    <property type="molecule type" value="Genomic_DNA"/>
</dbReference>
<comment type="function">
    <text evidence="6">Phosphorylates Ins(1,3,4,5,6)P5 at position 2 to form Ins(1,2,3,4,5,6)P6 (InsP6 or phytate).</text>
</comment>
<dbReference type="STRING" id="564608.C1MKF6"/>
<dbReference type="InterPro" id="IPR043001">
    <property type="entry name" value="IP5_2-K_N_lobe"/>
</dbReference>
<dbReference type="GO" id="GO:0032958">
    <property type="term" value="P:inositol phosphate biosynthetic process"/>
    <property type="evidence" value="ECO:0007669"/>
    <property type="project" value="TreeGrafter"/>
</dbReference>
<dbReference type="eggNOG" id="KOG4749">
    <property type="taxonomic scope" value="Eukaryota"/>
</dbReference>
<dbReference type="EC" id="2.7.1.158" evidence="1 6"/>
<dbReference type="GeneID" id="9681947"/>
<accession>C1MKF6</accession>
<comment type="domain">
    <text evidence="6">The EXKPK motif is conserved in inositol-pentakisphosphate 2-kinases of both family 1 and 2.</text>
</comment>
<dbReference type="InterPro" id="IPR009286">
    <property type="entry name" value="Ins_P5_2-kin"/>
</dbReference>
<evidence type="ECO:0000256" key="4">
    <source>
        <dbReference type="ARBA" id="ARBA00022777"/>
    </source>
</evidence>
<evidence type="ECO:0000256" key="1">
    <source>
        <dbReference type="ARBA" id="ARBA00012023"/>
    </source>
</evidence>
<dbReference type="GO" id="GO:0005634">
    <property type="term" value="C:nucleus"/>
    <property type="evidence" value="ECO:0007669"/>
    <property type="project" value="TreeGrafter"/>
</dbReference>
<keyword evidence="2 6" id="KW-0808">Transferase</keyword>
<evidence type="ECO:0000313" key="7">
    <source>
        <dbReference type="EMBL" id="EEH59364.1"/>
    </source>
</evidence>
<dbReference type="GO" id="GO:0035299">
    <property type="term" value="F:inositol-1,3,4,5,6-pentakisphosphate 2-kinase activity"/>
    <property type="evidence" value="ECO:0007669"/>
    <property type="project" value="UniProtKB-EC"/>
</dbReference>
<keyword evidence="4 6" id="KW-0418">Kinase</keyword>
<sequence length="512" mass="57991">MSTDGERVDNHTSYFSLTKPLVASEWQFLAEGSAHVVLRYCGRNPKLAFKILRLRKVDNLHLACHKDNIVERLQVTDKLLWSCHSRLSSTKVTSAEFSEEYVDSILRPLVGDNLTYPSDSINIDVDFLSATAVAIAPMRDLCRVRNSEIDFQAKFAVLHQNHNLFPGSSALRAACRPTFSVELKPKSCLANTADCFGNLRFQLHQAIKVSTGRERRFSRYDPAGLFFGTTSGERPRESRFMWQGVVACRIRLRRTLLSLVADPQNNFCVRRDDNKKYLPLETYPPPDTCESKSESARNYFVKVGSVLQLSSLAQLLRLDFCPLVLGVERFSKEAATIDCFLNVLITALEHSEVLSRVMALQRMDRIGIQLANVLAAKLIRHLLTGNERSPGELKAKNVFDRKSGTVSSQQLLRDLIVSRTATDCSVIIALQPQQYSGLPFLSQGEMLLNIRGPRKQAESREKVIRDCHIYRCHTAVVDLDMKSIFKLQEWLVQDTEIRANYNVRARSSASRY</sequence>
<name>C1MKF6_MICPC</name>
<evidence type="ECO:0000313" key="8">
    <source>
        <dbReference type="Proteomes" id="UP000001876"/>
    </source>
</evidence>
<dbReference type="PANTHER" id="PTHR14456:SF2">
    <property type="entry name" value="INOSITOL-PENTAKISPHOSPHATE 2-KINASE"/>
    <property type="match status" value="1"/>
</dbReference>
<dbReference type="OrthoDB" id="272370at2759"/>
<dbReference type="GO" id="GO:0005524">
    <property type="term" value="F:ATP binding"/>
    <property type="evidence" value="ECO:0007669"/>
    <property type="project" value="UniProtKB-KW"/>
</dbReference>
<gene>
    <name evidence="7" type="ORF">MICPUCDRAFT_64376</name>
</gene>
<proteinExistence type="predicted"/>
<keyword evidence="5 6" id="KW-0067">ATP-binding</keyword>
<dbReference type="AlphaFoldDB" id="C1MKF6"/>
<evidence type="ECO:0000256" key="2">
    <source>
        <dbReference type="ARBA" id="ARBA00022679"/>
    </source>
</evidence>
<dbReference type="RefSeq" id="XP_003055988.1">
    <property type="nucleotide sequence ID" value="XM_003055942.1"/>
</dbReference>
<evidence type="ECO:0000256" key="6">
    <source>
        <dbReference type="RuleBase" id="RU364126"/>
    </source>
</evidence>
<dbReference type="Pfam" id="PF06090">
    <property type="entry name" value="Ins_P5_2-kin"/>
    <property type="match status" value="1"/>
</dbReference>
<dbReference type="KEGG" id="mpp:MICPUCDRAFT_64376"/>
<reference evidence="7 8" key="1">
    <citation type="journal article" date="2009" name="Science">
        <title>Green evolution and dynamic adaptations revealed by genomes of the marine picoeukaryotes Micromonas.</title>
        <authorList>
            <person name="Worden A.Z."/>
            <person name="Lee J.H."/>
            <person name="Mock T."/>
            <person name="Rouze P."/>
            <person name="Simmons M.P."/>
            <person name="Aerts A.L."/>
            <person name="Allen A.E."/>
            <person name="Cuvelier M.L."/>
            <person name="Derelle E."/>
            <person name="Everett M.V."/>
            <person name="Foulon E."/>
            <person name="Grimwood J."/>
            <person name="Gundlach H."/>
            <person name="Henrissat B."/>
            <person name="Napoli C."/>
            <person name="McDonald S.M."/>
            <person name="Parker M.S."/>
            <person name="Rombauts S."/>
            <person name="Salamov A."/>
            <person name="Von Dassow P."/>
            <person name="Badger J.H."/>
            <person name="Coutinho P.M."/>
            <person name="Demir E."/>
            <person name="Dubchak I."/>
            <person name="Gentemann C."/>
            <person name="Eikrem W."/>
            <person name="Gready J.E."/>
            <person name="John U."/>
            <person name="Lanier W."/>
            <person name="Lindquist E.A."/>
            <person name="Lucas S."/>
            <person name="Mayer K.F."/>
            <person name="Moreau H."/>
            <person name="Not F."/>
            <person name="Otillar R."/>
            <person name="Panaud O."/>
            <person name="Pangilinan J."/>
            <person name="Paulsen I."/>
            <person name="Piegu B."/>
            <person name="Poliakov A."/>
            <person name="Robbens S."/>
            <person name="Schmutz J."/>
            <person name="Toulza E."/>
            <person name="Wyss T."/>
            <person name="Zelensky A."/>
            <person name="Zhou K."/>
            <person name="Armbrust E.V."/>
            <person name="Bhattacharya D."/>
            <person name="Goodenough U.W."/>
            <person name="Van de Peer Y."/>
            <person name="Grigoriev I.V."/>
        </authorList>
    </citation>
    <scope>NUCLEOTIDE SEQUENCE [LARGE SCALE GENOMIC DNA]</scope>
    <source>
        <strain evidence="7 8">CCMP1545</strain>
    </source>
</reference>
<dbReference type="OMA" id="CLHSRTI"/>